<keyword evidence="3" id="KW-1003">Cell membrane</keyword>
<feature type="transmembrane region" description="Helical" evidence="7">
    <location>
        <begin position="187"/>
        <end position="207"/>
    </location>
</feature>
<evidence type="ECO:0000256" key="6">
    <source>
        <dbReference type="ARBA" id="ARBA00023136"/>
    </source>
</evidence>
<name>A0A2Z6B344_9BACT</name>
<reference evidence="9 10" key="1">
    <citation type="journal article" date="2018" name="Sci. Adv.">
        <title>Multi-heme cytochromes provide a pathway for survival in energy-limited environments.</title>
        <authorList>
            <person name="Deng X."/>
            <person name="Dohmae N."/>
            <person name="Nealson K.H."/>
            <person name="Hashimoto K."/>
            <person name="Okamoto A."/>
        </authorList>
    </citation>
    <scope>NUCLEOTIDE SEQUENCE [LARGE SCALE GENOMIC DNA]</scope>
    <source>
        <strain evidence="9 10">IS5</strain>
    </source>
</reference>
<evidence type="ECO:0000256" key="4">
    <source>
        <dbReference type="ARBA" id="ARBA00022692"/>
    </source>
</evidence>
<evidence type="ECO:0000259" key="8">
    <source>
        <dbReference type="PROSITE" id="PS50928"/>
    </source>
</evidence>
<dbReference type="InterPro" id="IPR045621">
    <property type="entry name" value="BPD_transp_1_N"/>
</dbReference>
<feature type="transmembrane region" description="Helical" evidence="7">
    <location>
        <begin position="141"/>
        <end position="167"/>
    </location>
</feature>
<dbReference type="AlphaFoldDB" id="A0A2Z6B344"/>
<comment type="similarity">
    <text evidence="7">Belongs to the binding-protein-dependent transport system permease family.</text>
</comment>
<evidence type="ECO:0000256" key="5">
    <source>
        <dbReference type="ARBA" id="ARBA00022989"/>
    </source>
</evidence>
<keyword evidence="10" id="KW-1185">Reference proteome</keyword>
<evidence type="ECO:0000256" key="3">
    <source>
        <dbReference type="ARBA" id="ARBA00022475"/>
    </source>
</evidence>
<dbReference type="Gene3D" id="1.10.3720.10">
    <property type="entry name" value="MetI-like"/>
    <property type="match status" value="1"/>
</dbReference>
<evidence type="ECO:0000256" key="1">
    <source>
        <dbReference type="ARBA" id="ARBA00004651"/>
    </source>
</evidence>
<keyword evidence="6 7" id="KW-0472">Membrane</keyword>
<feature type="domain" description="ABC transmembrane type-1" evidence="8">
    <location>
        <begin position="101"/>
        <end position="313"/>
    </location>
</feature>
<gene>
    <name evidence="9" type="ORF">DFE_3139</name>
</gene>
<evidence type="ECO:0000313" key="9">
    <source>
        <dbReference type="EMBL" id="BBD09865.1"/>
    </source>
</evidence>
<evidence type="ECO:0000256" key="7">
    <source>
        <dbReference type="RuleBase" id="RU363032"/>
    </source>
</evidence>
<comment type="subcellular location">
    <subcellularLocation>
        <location evidence="1 7">Cell membrane</location>
        <topology evidence="1 7">Multi-pass membrane protein</topology>
    </subcellularLocation>
</comment>
<dbReference type="GO" id="GO:0005886">
    <property type="term" value="C:plasma membrane"/>
    <property type="evidence" value="ECO:0007669"/>
    <property type="project" value="UniProtKB-SubCell"/>
</dbReference>
<dbReference type="InterPro" id="IPR035906">
    <property type="entry name" value="MetI-like_sf"/>
</dbReference>
<organism evidence="9 10">
    <name type="scientific">Desulfovibrio ferrophilus</name>
    <dbReference type="NCBI Taxonomy" id="241368"/>
    <lineage>
        <taxon>Bacteria</taxon>
        <taxon>Pseudomonadati</taxon>
        <taxon>Thermodesulfobacteriota</taxon>
        <taxon>Desulfovibrionia</taxon>
        <taxon>Desulfovibrionales</taxon>
        <taxon>Desulfovibrionaceae</taxon>
        <taxon>Desulfovibrio</taxon>
    </lineage>
</organism>
<dbReference type="KEGG" id="dfl:DFE_3139"/>
<feature type="transmembrane region" description="Helical" evidence="7">
    <location>
        <begin position="109"/>
        <end position="129"/>
    </location>
</feature>
<feature type="transmembrane region" description="Helical" evidence="7">
    <location>
        <begin position="295"/>
        <end position="320"/>
    </location>
</feature>
<protein>
    <submittedName>
        <fullName evidence="9">ABC transporter</fullName>
    </submittedName>
</protein>
<dbReference type="PANTHER" id="PTHR30465">
    <property type="entry name" value="INNER MEMBRANE ABC TRANSPORTER"/>
    <property type="match status" value="1"/>
</dbReference>
<keyword evidence="5 7" id="KW-1133">Transmembrane helix</keyword>
<keyword evidence="2 7" id="KW-0813">Transport</keyword>
<sequence>MPELARRIITKALWICAIFIGITVISFTVIHLAPGSPTDLQTTMNPEASSDARARFEALYGLDKPLHVQYVSWLSRLAHLDFGRSMSGDHRPVWDKIVERLPLTFGMNIASLILTLAITIPIGIASAYWQGRWFDRASTVFVFIGFAMPGFWLALLLMYGFCIHWPLLPISGLTSLNFNQLSFTGKLWDLTSHLILPLFVYTFGSLAGMSRFMRTSMLEVLRQDYILTARAKGLPLGTVIFKHALRNALLPVITILGLSIPALIGGSVIIESIFALPGLGQLFYQGVMARDYPLIMGNLVLGAMLTLAGNLLADLAYGLADPRIRAGRNSQ</sequence>
<dbReference type="RefSeq" id="WP_126380870.1">
    <property type="nucleotide sequence ID" value="NZ_AP017378.1"/>
</dbReference>
<dbReference type="CDD" id="cd06261">
    <property type="entry name" value="TM_PBP2"/>
    <property type="match status" value="1"/>
</dbReference>
<proteinExistence type="inferred from homology"/>
<dbReference type="Proteomes" id="UP000269883">
    <property type="component" value="Chromosome"/>
</dbReference>
<feature type="transmembrane region" description="Helical" evidence="7">
    <location>
        <begin position="248"/>
        <end position="275"/>
    </location>
</feature>
<dbReference type="InterPro" id="IPR000515">
    <property type="entry name" value="MetI-like"/>
</dbReference>
<dbReference type="PANTHER" id="PTHR30465:SF0">
    <property type="entry name" value="OLIGOPEPTIDE TRANSPORT SYSTEM PERMEASE PROTEIN APPB"/>
    <property type="match status" value="1"/>
</dbReference>
<keyword evidence="4 7" id="KW-0812">Transmembrane</keyword>
<dbReference type="GO" id="GO:0055085">
    <property type="term" value="P:transmembrane transport"/>
    <property type="evidence" value="ECO:0007669"/>
    <property type="project" value="InterPro"/>
</dbReference>
<dbReference type="EMBL" id="AP017378">
    <property type="protein sequence ID" value="BBD09865.1"/>
    <property type="molecule type" value="Genomic_DNA"/>
</dbReference>
<dbReference type="Pfam" id="PF19300">
    <property type="entry name" value="BPD_transp_1_N"/>
    <property type="match status" value="1"/>
</dbReference>
<feature type="transmembrane region" description="Helical" evidence="7">
    <location>
        <begin position="12"/>
        <end position="33"/>
    </location>
</feature>
<evidence type="ECO:0000256" key="2">
    <source>
        <dbReference type="ARBA" id="ARBA00022448"/>
    </source>
</evidence>
<dbReference type="Pfam" id="PF00528">
    <property type="entry name" value="BPD_transp_1"/>
    <property type="match status" value="1"/>
</dbReference>
<evidence type="ECO:0000313" key="10">
    <source>
        <dbReference type="Proteomes" id="UP000269883"/>
    </source>
</evidence>
<dbReference type="SUPFAM" id="SSF161098">
    <property type="entry name" value="MetI-like"/>
    <property type="match status" value="1"/>
</dbReference>
<dbReference type="PROSITE" id="PS50928">
    <property type="entry name" value="ABC_TM1"/>
    <property type="match status" value="1"/>
</dbReference>
<dbReference type="OrthoDB" id="9778910at2"/>
<accession>A0A2Z6B344</accession>